<dbReference type="GeneID" id="29079644"/>
<gene>
    <name evidence="1" type="ORF">ABCD_0111</name>
</gene>
<evidence type="ECO:0000313" key="2">
    <source>
        <dbReference type="Proteomes" id="UP000201220"/>
    </source>
</evidence>
<organism evidence="1 2">
    <name type="scientific">Citrobacter phage vB_CfrM_CfP1</name>
    <dbReference type="NCBI Taxonomy" id="1871313"/>
    <lineage>
        <taxon>Viruses</taxon>
        <taxon>Duplodnaviria</taxon>
        <taxon>Heunggongvirae</taxon>
        <taxon>Uroviricota</taxon>
        <taxon>Caudoviricetes</taxon>
        <taxon>Pantevenvirales</taxon>
        <taxon>Straboviridae</taxon>
        <taxon>Pseudotevenvirus</taxon>
        <taxon>Pseudotevenvirus miller</taxon>
    </lineage>
</organism>
<dbReference type="KEGG" id="vg:29079644"/>
<dbReference type="EMBL" id="KX245890">
    <property type="protein sequence ID" value="ANS06150.1"/>
    <property type="molecule type" value="Genomic_DNA"/>
</dbReference>
<accession>A0A1B1IXU8</accession>
<evidence type="ECO:0000313" key="1">
    <source>
        <dbReference type="EMBL" id="ANS06150.1"/>
    </source>
</evidence>
<reference evidence="1 2" key="1">
    <citation type="submission" date="2016-05" db="EMBL/GenBank/DDBJ databases">
        <title>Comparative genomics of Morganella phages MP1 and MP2 define new clades among the T4 and T7-like viruses.</title>
        <authorList>
            <person name="Pinto G."/>
            <person name="Oliveira A."/>
            <person name="Briers Y."/>
            <person name="Oliveira C."/>
            <person name="Domingues L."/>
            <person name="Azeredo J."/>
        </authorList>
    </citation>
    <scope>NUCLEOTIDE SEQUENCE [LARGE SCALE GENOMIC DNA]</scope>
</reference>
<name>A0A1B1IXU8_9CAUD</name>
<sequence length="77" mass="8720">MNCVYLIEETIIQPNGGVYEKNFVCAALNEEEAKHKVKFLNENAVVCQTYSGYSVAYDWKAVGLETQTSWLVNLKRG</sequence>
<dbReference type="Proteomes" id="UP000201220">
    <property type="component" value="Segment"/>
</dbReference>
<dbReference type="RefSeq" id="YP_009285649.1">
    <property type="nucleotide sequence ID" value="NC_031057.1"/>
</dbReference>
<protein>
    <submittedName>
        <fullName evidence="1">Uncharacterized protein</fullName>
    </submittedName>
</protein>
<proteinExistence type="predicted"/>